<evidence type="ECO:0000256" key="4">
    <source>
        <dbReference type="SAM" id="MobiDB-lite"/>
    </source>
</evidence>
<feature type="compositionally biased region" description="Basic and acidic residues" evidence="4">
    <location>
        <begin position="278"/>
        <end position="293"/>
    </location>
</feature>
<dbReference type="FunFam" id="3.30.40.10:FF:000269">
    <property type="entry name" value="Transcription initiation factor IIE subunit alpha"/>
    <property type="match status" value="1"/>
</dbReference>
<evidence type="ECO:0000313" key="7">
    <source>
        <dbReference type="Proteomes" id="UP000232875"/>
    </source>
</evidence>
<feature type="region of interest" description="Disordered" evidence="4">
    <location>
        <begin position="1"/>
        <end position="26"/>
    </location>
</feature>
<dbReference type="InterPro" id="IPR024550">
    <property type="entry name" value="TFIIEa/SarR/Rpc3_HTH_dom"/>
</dbReference>
<gene>
    <name evidence="6" type="ORF">MVES_001615</name>
</gene>
<dbReference type="GO" id="GO:0005673">
    <property type="term" value="C:transcription factor TFIIE complex"/>
    <property type="evidence" value="ECO:0007669"/>
    <property type="project" value="TreeGrafter"/>
</dbReference>
<evidence type="ECO:0000313" key="6">
    <source>
        <dbReference type="EMBL" id="PKI84355.1"/>
    </source>
</evidence>
<name>A0A2N1JCT4_9BASI</name>
<dbReference type="InterPro" id="IPR013083">
    <property type="entry name" value="Znf_RING/FYVE/PHD"/>
</dbReference>
<feature type="compositionally biased region" description="Basic and acidic residues" evidence="4">
    <location>
        <begin position="375"/>
        <end position="392"/>
    </location>
</feature>
<feature type="compositionally biased region" description="Acidic residues" evidence="4">
    <location>
        <begin position="393"/>
        <end position="404"/>
    </location>
</feature>
<dbReference type="SMART" id="SM00531">
    <property type="entry name" value="TFIIE"/>
    <property type="match status" value="1"/>
</dbReference>
<comment type="similarity">
    <text evidence="1">Belongs to the TFIIE alpha subunit family.</text>
</comment>
<evidence type="ECO:0000256" key="1">
    <source>
        <dbReference type="ARBA" id="ARBA00008947"/>
    </source>
</evidence>
<evidence type="ECO:0000256" key="2">
    <source>
        <dbReference type="ARBA" id="ARBA00023015"/>
    </source>
</evidence>
<dbReference type="PROSITE" id="PS51344">
    <property type="entry name" value="HTH_TFE_IIE"/>
    <property type="match status" value="1"/>
</dbReference>
<keyword evidence="2" id="KW-0805">Transcription regulation</keyword>
<feature type="region of interest" description="Disordered" evidence="4">
    <location>
        <begin position="248"/>
        <end position="294"/>
    </location>
</feature>
<feature type="compositionally biased region" description="Acidic residues" evidence="4">
    <location>
        <begin position="355"/>
        <end position="367"/>
    </location>
</feature>
<feature type="domain" description="HTH TFE/IIEalpha-type" evidence="5">
    <location>
        <begin position="33"/>
        <end position="125"/>
    </location>
</feature>
<dbReference type="GO" id="GO:0006367">
    <property type="term" value="P:transcription initiation at RNA polymerase II promoter"/>
    <property type="evidence" value="ECO:0007669"/>
    <property type="project" value="InterPro"/>
</dbReference>
<dbReference type="InterPro" id="IPR017919">
    <property type="entry name" value="TFIIE/TFIIEa_HTH"/>
</dbReference>
<dbReference type="PANTHER" id="PTHR13097">
    <property type="entry name" value="TRANSCRIPTION INITIATION FACTOR IIE, ALPHA SUBUNIT"/>
    <property type="match status" value="1"/>
</dbReference>
<protein>
    <recommendedName>
        <fullName evidence="5">HTH TFE/IIEalpha-type domain-containing protein</fullName>
    </recommendedName>
</protein>
<reference evidence="6 7" key="1">
    <citation type="submission" date="2017-10" db="EMBL/GenBank/DDBJ databases">
        <title>A novel species of cold-tolerant Malassezia isolated from bats.</title>
        <authorList>
            <person name="Lorch J.M."/>
            <person name="Palmer J.M."/>
            <person name="Vanderwolf K.J."/>
            <person name="Schmidt K.Z."/>
            <person name="Verant M.L."/>
            <person name="Weller T.J."/>
            <person name="Blehert D.S."/>
        </authorList>
    </citation>
    <scope>NUCLEOTIDE SEQUENCE [LARGE SCALE GENOMIC DNA]</scope>
    <source>
        <strain evidence="6 7">NWHC:44797-103</strain>
    </source>
</reference>
<evidence type="ECO:0000256" key="3">
    <source>
        <dbReference type="ARBA" id="ARBA00023163"/>
    </source>
</evidence>
<proteinExistence type="inferred from homology"/>
<dbReference type="InterPro" id="IPR002853">
    <property type="entry name" value="TFIIE_asu"/>
</dbReference>
<sequence>MAPVAGSVPSNAPAKDVQRSSAQPATPAQMDAIRRLVQVVVRLFYDDGHILLMDQLVSVAAIPTDVLARRVGLQPRDLGALAAKMVEDNLVSIHRSQENRDSLMARAFSRTYYYIDYKHFLDVIKWRMMAMRRHIDTKLRNGLDNKGYVCLRCRRSYSALEVGHLLNFSRNVFVCETPGCNTELVDNEDAEDVRRSKDTLTRFNEQLYVVQQALRSVEGVALPPMDIHAWLAKHAATQPWVHEMPRDDKQFVPGAAPRPTQKGPSVRVEMSGSDPTAELEKQQERVREEDKQRAQNMLPAWHLASTVSGERTGLGTAIAERRTDAAAAAPAAQQEEAHDEDIDYYARYTSQLETAPEEEGGWSDVDVDTLSGAKRKAEEDTELEAKRARTEPADDEDDDMEDVI</sequence>
<dbReference type="AlphaFoldDB" id="A0A2N1JCT4"/>
<feature type="region of interest" description="Disordered" evidence="4">
    <location>
        <begin position="351"/>
        <end position="404"/>
    </location>
</feature>
<dbReference type="Pfam" id="PF02002">
    <property type="entry name" value="TFIIE_alpha"/>
    <property type="match status" value="1"/>
</dbReference>
<dbReference type="EMBL" id="KZ454989">
    <property type="protein sequence ID" value="PKI84355.1"/>
    <property type="molecule type" value="Genomic_DNA"/>
</dbReference>
<evidence type="ECO:0000259" key="5">
    <source>
        <dbReference type="PROSITE" id="PS51344"/>
    </source>
</evidence>
<dbReference type="Gene3D" id="3.30.40.10">
    <property type="entry name" value="Zinc/RING finger domain, C3HC4 (zinc finger)"/>
    <property type="match status" value="1"/>
</dbReference>
<dbReference type="Proteomes" id="UP000232875">
    <property type="component" value="Unassembled WGS sequence"/>
</dbReference>
<dbReference type="InterPro" id="IPR039997">
    <property type="entry name" value="TFE"/>
</dbReference>
<keyword evidence="7" id="KW-1185">Reference proteome</keyword>
<accession>A0A2N1JCT4</accession>
<dbReference type="SUPFAM" id="SSF57783">
    <property type="entry name" value="Zinc beta-ribbon"/>
    <property type="match status" value="1"/>
</dbReference>
<dbReference type="PANTHER" id="PTHR13097:SF7">
    <property type="entry name" value="GENERAL TRANSCRIPTION FACTOR IIE SUBUNIT 1"/>
    <property type="match status" value="1"/>
</dbReference>
<dbReference type="STRING" id="2020962.A0A2N1JCT4"/>
<dbReference type="OrthoDB" id="361102at2759"/>
<keyword evidence="3" id="KW-0804">Transcription</keyword>
<organism evidence="6 7">
    <name type="scientific">Malassezia vespertilionis</name>
    <dbReference type="NCBI Taxonomy" id="2020962"/>
    <lineage>
        <taxon>Eukaryota</taxon>
        <taxon>Fungi</taxon>
        <taxon>Dikarya</taxon>
        <taxon>Basidiomycota</taxon>
        <taxon>Ustilaginomycotina</taxon>
        <taxon>Malasseziomycetes</taxon>
        <taxon>Malasseziales</taxon>
        <taxon>Malasseziaceae</taxon>
        <taxon>Malassezia</taxon>
    </lineage>
</organism>